<keyword evidence="9" id="KW-0472">Membrane</keyword>
<reference evidence="11 12" key="1">
    <citation type="journal article" date="2025" name="Int. J. Syst. Evol. Microbiol.">
        <title>Desulfovibrio falkowii sp. nov., Porphyromonas miyakawae sp. nov., Mediterraneibacter flintii sp. nov. and Owariibacterium komagatae gen. nov., sp. nov., isolated from human faeces.</title>
        <authorList>
            <person name="Hamaguchi T."/>
            <person name="Ohara M."/>
            <person name="Hisatomi A."/>
            <person name="Sekiguchi K."/>
            <person name="Takeda J.I."/>
            <person name="Ueyama J."/>
            <person name="Ito M."/>
            <person name="Nishiwaki H."/>
            <person name="Ogi T."/>
            <person name="Hirayama M."/>
            <person name="Ohkuma M."/>
            <person name="Sakamoto M."/>
            <person name="Ohno K."/>
        </authorList>
    </citation>
    <scope>NUCLEOTIDE SEQUENCE [LARGE SCALE GENOMIC DNA]</scope>
    <source>
        <strain evidence="11 12">13CB11C</strain>
    </source>
</reference>
<evidence type="ECO:0000256" key="1">
    <source>
        <dbReference type="ARBA" id="ARBA00000085"/>
    </source>
</evidence>
<comment type="catalytic activity">
    <reaction evidence="1">
        <text>ATP + protein L-histidine = ADP + protein N-phospho-L-histidine.</text>
        <dbReference type="EC" id="2.7.13.3"/>
    </reaction>
</comment>
<keyword evidence="12" id="KW-1185">Reference proteome</keyword>
<sequence>MKRYRLWFNLLTFVTALIVALVPMSISKRIHGRMLTEEREKVELWAAATQALATDDEEAPFDLMLRIISSNKTIPIILTDSSDHILTFNNIPIPTKADSDSYLQKQLERLQDAYSPLTIDLGEEGKQYLYYGDSSTLQELTLFPLVQAIVFVLFLLSLFVALFFGYRNAQNRLWIGLSRETAHQLGTPISSLFAWITLLREEEADESILQEMEHDTARLEMISRRFQKIGSTPTHEAVLLNSFIPETIRYLEGRMSKGVTFFLSMPEVPIWVNINKDLFGWVLENLVKNGVDAMEGKGSITIEIALKGHFVLIDVTDTGKGIAPANRRKVFRAGFTTKKRGWGLGLSLAKRIMRSHPSGQIKLLSSEVGRGSTFRIRLKQLPTPPPTTCS</sequence>
<dbReference type="EC" id="2.7.13.3" evidence="2"/>
<evidence type="ECO:0000256" key="2">
    <source>
        <dbReference type="ARBA" id="ARBA00012438"/>
    </source>
</evidence>
<proteinExistence type="predicted"/>
<comment type="caution">
    <text evidence="11">The sequence shown here is derived from an EMBL/GenBank/DDBJ whole genome shotgun (WGS) entry which is preliminary data.</text>
</comment>
<dbReference type="EMBL" id="BAAFSF010000004">
    <property type="protein sequence ID" value="GAB1252347.1"/>
    <property type="molecule type" value="Genomic_DNA"/>
</dbReference>
<dbReference type="SMART" id="SM00387">
    <property type="entry name" value="HATPase_c"/>
    <property type="match status" value="1"/>
</dbReference>
<dbReference type="Gene3D" id="3.30.565.10">
    <property type="entry name" value="Histidine kinase-like ATPase, C-terminal domain"/>
    <property type="match status" value="1"/>
</dbReference>
<feature type="domain" description="Histidine kinase" evidence="10">
    <location>
        <begin position="180"/>
        <end position="382"/>
    </location>
</feature>
<protein>
    <recommendedName>
        <fullName evidence="2">histidine kinase</fullName>
        <ecNumber evidence="2">2.7.13.3</ecNumber>
    </recommendedName>
</protein>
<dbReference type="InterPro" id="IPR003594">
    <property type="entry name" value="HATPase_dom"/>
</dbReference>
<evidence type="ECO:0000256" key="4">
    <source>
        <dbReference type="ARBA" id="ARBA00022679"/>
    </source>
</evidence>
<evidence type="ECO:0000313" key="12">
    <source>
        <dbReference type="Proteomes" id="UP001628220"/>
    </source>
</evidence>
<dbReference type="Pfam" id="PF02518">
    <property type="entry name" value="HATPase_c"/>
    <property type="match status" value="1"/>
</dbReference>
<accession>A0ABQ0E3S8</accession>
<feature type="transmembrane region" description="Helical" evidence="9">
    <location>
        <begin position="145"/>
        <end position="166"/>
    </location>
</feature>
<evidence type="ECO:0000256" key="3">
    <source>
        <dbReference type="ARBA" id="ARBA00022553"/>
    </source>
</evidence>
<evidence type="ECO:0000256" key="6">
    <source>
        <dbReference type="ARBA" id="ARBA00022777"/>
    </source>
</evidence>
<keyword evidence="8" id="KW-0902">Two-component regulatory system</keyword>
<dbReference type="RefSeq" id="WP_411916104.1">
    <property type="nucleotide sequence ID" value="NZ_BAAFSF010000004.1"/>
</dbReference>
<keyword evidence="7" id="KW-0067">ATP-binding</keyword>
<keyword evidence="9" id="KW-1133">Transmembrane helix</keyword>
<dbReference type="PANTHER" id="PTHR43065:SF10">
    <property type="entry name" value="PEROXIDE STRESS-ACTIVATED HISTIDINE KINASE MAK3"/>
    <property type="match status" value="1"/>
</dbReference>
<evidence type="ECO:0000256" key="9">
    <source>
        <dbReference type="SAM" id="Phobius"/>
    </source>
</evidence>
<evidence type="ECO:0000313" key="11">
    <source>
        <dbReference type="EMBL" id="GAB1252347.1"/>
    </source>
</evidence>
<dbReference type="Proteomes" id="UP001628220">
    <property type="component" value="Unassembled WGS sequence"/>
</dbReference>
<evidence type="ECO:0000256" key="8">
    <source>
        <dbReference type="ARBA" id="ARBA00023012"/>
    </source>
</evidence>
<evidence type="ECO:0000259" key="10">
    <source>
        <dbReference type="PROSITE" id="PS50109"/>
    </source>
</evidence>
<keyword evidence="6 11" id="KW-0418">Kinase</keyword>
<dbReference type="PROSITE" id="PS50109">
    <property type="entry name" value="HIS_KIN"/>
    <property type="match status" value="1"/>
</dbReference>
<dbReference type="InterPro" id="IPR036890">
    <property type="entry name" value="HATPase_C_sf"/>
</dbReference>
<keyword evidence="4" id="KW-0808">Transferase</keyword>
<dbReference type="GO" id="GO:0016301">
    <property type="term" value="F:kinase activity"/>
    <property type="evidence" value="ECO:0007669"/>
    <property type="project" value="UniProtKB-KW"/>
</dbReference>
<keyword evidence="5" id="KW-0547">Nucleotide-binding</keyword>
<name>A0ABQ0E3S8_9PORP</name>
<dbReference type="InterPro" id="IPR004358">
    <property type="entry name" value="Sig_transdc_His_kin-like_C"/>
</dbReference>
<gene>
    <name evidence="11" type="ORF">Tsumi_14530</name>
</gene>
<organism evidence="11 12">
    <name type="scientific">Porphyromonas miyakawae</name>
    <dbReference type="NCBI Taxonomy" id="3137470"/>
    <lineage>
        <taxon>Bacteria</taxon>
        <taxon>Pseudomonadati</taxon>
        <taxon>Bacteroidota</taxon>
        <taxon>Bacteroidia</taxon>
        <taxon>Bacteroidales</taxon>
        <taxon>Porphyromonadaceae</taxon>
        <taxon>Porphyromonas</taxon>
    </lineage>
</organism>
<evidence type="ECO:0000256" key="5">
    <source>
        <dbReference type="ARBA" id="ARBA00022741"/>
    </source>
</evidence>
<dbReference type="PANTHER" id="PTHR43065">
    <property type="entry name" value="SENSOR HISTIDINE KINASE"/>
    <property type="match status" value="1"/>
</dbReference>
<keyword evidence="3" id="KW-0597">Phosphoprotein</keyword>
<dbReference type="SUPFAM" id="SSF55874">
    <property type="entry name" value="ATPase domain of HSP90 chaperone/DNA topoisomerase II/histidine kinase"/>
    <property type="match status" value="1"/>
</dbReference>
<keyword evidence="9" id="KW-0812">Transmembrane</keyword>
<dbReference type="InterPro" id="IPR005467">
    <property type="entry name" value="His_kinase_dom"/>
</dbReference>
<dbReference type="PRINTS" id="PR00344">
    <property type="entry name" value="BCTRLSENSOR"/>
</dbReference>
<evidence type="ECO:0000256" key="7">
    <source>
        <dbReference type="ARBA" id="ARBA00022840"/>
    </source>
</evidence>